<protein>
    <submittedName>
        <fullName evidence="2">Uncharacterized protein</fullName>
    </submittedName>
</protein>
<dbReference type="STRING" id="28066.RF819_02740"/>
<keyword evidence="1" id="KW-1133">Transmembrane helix</keyword>
<gene>
    <name evidence="2" type="ORF">RF819_02740</name>
</gene>
<dbReference type="AlphaFoldDB" id="A0A1T1ANR6"/>
<dbReference type="Proteomes" id="UP000190750">
    <property type="component" value="Unassembled WGS sequence"/>
</dbReference>
<evidence type="ECO:0000313" key="2">
    <source>
        <dbReference type="EMBL" id="OOV05766.1"/>
    </source>
</evidence>
<evidence type="ECO:0000256" key="1">
    <source>
        <dbReference type="SAM" id="Phobius"/>
    </source>
</evidence>
<name>A0A1T1ANR6_RHOFE</name>
<comment type="caution">
    <text evidence="2">The sequence shown here is derived from an EMBL/GenBank/DDBJ whole genome shotgun (WGS) entry which is preliminary data.</text>
</comment>
<accession>A0A1T1ANR6</accession>
<keyword evidence="1" id="KW-0472">Membrane</keyword>
<keyword evidence="3" id="KW-1185">Reference proteome</keyword>
<proteinExistence type="predicted"/>
<dbReference type="EMBL" id="MTJN01000002">
    <property type="protein sequence ID" value="OOV05766.1"/>
    <property type="molecule type" value="Genomic_DNA"/>
</dbReference>
<sequence>MTNDQHTSWIKVALDWLAALLGIGTFAGLVNIVVGVLSGLWIGIQVYGWFKYTRPIQKAQARAARREMLANATRPSDL</sequence>
<feature type="transmembrane region" description="Helical" evidence="1">
    <location>
        <begin position="16"/>
        <end position="44"/>
    </location>
</feature>
<keyword evidence="1" id="KW-0812">Transmembrane</keyword>
<reference evidence="2 3" key="1">
    <citation type="submission" date="2017-01" db="EMBL/GenBank/DDBJ databases">
        <title>Genome sequencing of Rhodoferax fermentans JCM 7819.</title>
        <authorList>
            <person name="Kim Y.J."/>
            <person name="Farh M.E.-A."/>
            <person name="Yang D.-C."/>
        </authorList>
    </citation>
    <scope>NUCLEOTIDE SEQUENCE [LARGE SCALE GENOMIC DNA]</scope>
    <source>
        <strain evidence="2 3">JCM 7819</strain>
    </source>
</reference>
<evidence type="ECO:0000313" key="3">
    <source>
        <dbReference type="Proteomes" id="UP000190750"/>
    </source>
</evidence>
<organism evidence="2 3">
    <name type="scientific">Rhodoferax fermentans</name>
    <dbReference type="NCBI Taxonomy" id="28066"/>
    <lineage>
        <taxon>Bacteria</taxon>
        <taxon>Pseudomonadati</taxon>
        <taxon>Pseudomonadota</taxon>
        <taxon>Betaproteobacteria</taxon>
        <taxon>Burkholderiales</taxon>
        <taxon>Comamonadaceae</taxon>
        <taxon>Rhodoferax</taxon>
    </lineage>
</organism>